<reference evidence="1 2" key="1">
    <citation type="submission" date="2018-01" db="EMBL/GenBank/DDBJ databases">
        <title>Whole genome analyses suggest that Burkholderia sensu lato contains two further novel genera in the rhizoxinica-symbiotica group Mycetohabitans gen. nov., and Trinickia gen. nov.: implications for the evolution of diazotrophy and nodulation in the Burkholderiaceae.</title>
        <authorList>
            <person name="Estrada-de los Santos P."/>
            <person name="Palmer M."/>
            <person name="Chavez-Ramirez B."/>
            <person name="Beukes C."/>
            <person name="Steenkamp E.T."/>
            <person name="Hirsch A.M."/>
            <person name="Manyaka P."/>
            <person name="Maluk M."/>
            <person name="Lafos M."/>
            <person name="Crook M."/>
            <person name="Gross E."/>
            <person name="Simon M.F."/>
            <person name="Bueno dos Reis Junior F."/>
            <person name="Poole P.S."/>
            <person name="Venter S.N."/>
            <person name="James E.K."/>
        </authorList>
    </citation>
    <scope>NUCLEOTIDE SEQUENCE [LARGE SCALE GENOMIC DNA]</scope>
    <source>
        <strain evidence="1 2">WSM 3937</strain>
    </source>
</reference>
<accession>A0ABX4UUW2</accession>
<gene>
    <name evidence="1" type="ORF">C0Z16_32995</name>
</gene>
<protein>
    <submittedName>
        <fullName evidence="1">Uncharacterized protein</fullName>
    </submittedName>
</protein>
<name>A0ABX4UUW2_9BURK</name>
<organism evidence="1 2">
    <name type="scientific">Paraburkholderia rhynchosiae</name>
    <dbReference type="NCBI Taxonomy" id="487049"/>
    <lineage>
        <taxon>Bacteria</taxon>
        <taxon>Pseudomonadati</taxon>
        <taxon>Pseudomonadota</taxon>
        <taxon>Betaproteobacteria</taxon>
        <taxon>Burkholderiales</taxon>
        <taxon>Burkholderiaceae</taxon>
        <taxon>Paraburkholderia</taxon>
    </lineage>
</organism>
<evidence type="ECO:0000313" key="2">
    <source>
        <dbReference type="Proteomes" id="UP000235659"/>
    </source>
</evidence>
<sequence>MHVTSKFRYPFAGRLIANSRRPPLDVFDTGWGEDACASRHLFLSFKGSRTAERCAAYCDFGAA</sequence>
<comment type="caution">
    <text evidence="1">The sequence shown here is derived from an EMBL/GenBank/DDBJ whole genome shotgun (WGS) entry which is preliminary data.</text>
</comment>
<keyword evidence="2" id="KW-1185">Reference proteome</keyword>
<dbReference type="Proteomes" id="UP000235659">
    <property type="component" value="Unassembled WGS sequence"/>
</dbReference>
<dbReference type="EMBL" id="PNXY01000043">
    <property type="protein sequence ID" value="PMS22429.1"/>
    <property type="molecule type" value="Genomic_DNA"/>
</dbReference>
<proteinExistence type="predicted"/>
<evidence type="ECO:0000313" key="1">
    <source>
        <dbReference type="EMBL" id="PMS22429.1"/>
    </source>
</evidence>